<accession>A0A0F8XVE5</accession>
<comment type="caution">
    <text evidence="1">The sequence shown here is derived from an EMBL/GenBank/DDBJ whole genome shotgun (WGS) entry which is preliminary data.</text>
</comment>
<sequence>LTGAHMVFYALLRGRDVRSAFTPITKKTKLSNGAYINHGMYWAAQELRGVANINGWNHEERIKKFLAPFNETVTEEMLAQLYEDMPDISPIYSNYGKGIAIAETLIATDERDSKALWKIIEEGSK</sequence>
<feature type="non-terminal residue" evidence="1">
    <location>
        <position position="1"/>
    </location>
</feature>
<proteinExistence type="predicted"/>
<gene>
    <name evidence="1" type="ORF">LCGC14_2899090</name>
</gene>
<protein>
    <submittedName>
        <fullName evidence="1">Uncharacterized protein</fullName>
    </submittedName>
</protein>
<evidence type="ECO:0000313" key="1">
    <source>
        <dbReference type="EMBL" id="KKK72918.1"/>
    </source>
</evidence>
<dbReference type="AlphaFoldDB" id="A0A0F8XVE5"/>
<name>A0A0F8XVE5_9ZZZZ</name>
<reference evidence="1" key="1">
    <citation type="journal article" date="2015" name="Nature">
        <title>Complex archaea that bridge the gap between prokaryotes and eukaryotes.</title>
        <authorList>
            <person name="Spang A."/>
            <person name="Saw J.H."/>
            <person name="Jorgensen S.L."/>
            <person name="Zaremba-Niedzwiedzka K."/>
            <person name="Martijn J."/>
            <person name="Lind A.E."/>
            <person name="van Eijk R."/>
            <person name="Schleper C."/>
            <person name="Guy L."/>
            <person name="Ettema T.J."/>
        </authorList>
    </citation>
    <scope>NUCLEOTIDE SEQUENCE</scope>
</reference>
<dbReference type="EMBL" id="LAZR01057017">
    <property type="protein sequence ID" value="KKK72918.1"/>
    <property type="molecule type" value="Genomic_DNA"/>
</dbReference>
<organism evidence="1">
    <name type="scientific">marine sediment metagenome</name>
    <dbReference type="NCBI Taxonomy" id="412755"/>
    <lineage>
        <taxon>unclassified sequences</taxon>
        <taxon>metagenomes</taxon>
        <taxon>ecological metagenomes</taxon>
    </lineage>
</organism>